<proteinExistence type="predicted"/>
<name>A0ABS6TGN1_9ENTE</name>
<sequence length="512" mass="55893">MKNVKLLGFSAIVGMGLVIYGGTAADAATNDLFRVYNPNSGEHFFTESTSERNWLVAQGWKYEEAAWATPDQGEAVYRLYNQHTGDHFYTKSVTEYDWLKTQGWIQEGEAFYSDTDKTNPVYRSYNKNAKAGAHMYTTSIIEHNSLISIGWTNEEVSFYAANPGNNTEVVDKDELNAEIANGENISKDDYTEATYQNLATALAAGKKVAADQKATQAEVDAATEAIKTALNNLAPGTVDKTALSAKITEAQNYDESIYTSDTAAALATAITEAQKVFNDAAATQAQVDAQLKNLEDTISALRVSVDPTALQNSINKLAAANTASGNNLVAENYATNTWDTYNAAYQDAVTILAAAGTDPTVTQAKIDTANTTLQESFDNLVFVRNLSDLYQYTMTLSVYQSIVTDEMKAEIVYDSQTMAALDYYQMGLKGNYEQLFEADGRTPTADAADIVTQVNIDDMISQIKETLISNLNIEYDKNQANIIGKVLTISTDDELTAVVPQITVPTINWAAE</sequence>
<comment type="caution">
    <text evidence="3">The sequence shown here is derived from an EMBL/GenBank/DDBJ whole genome shotgun (WGS) entry which is preliminary data.</text>
</comment>
<accession>A0ABS6TGN1</accession>
<evidence type="ECO:0000313" key="3">
    <source>
        <dbReference type="EMBL" id="MBV7392048.1"/>
    </source>
</evidence>
<protein>
    <submittedName>
        <fullName evidence="3">FIVAR domain-containing protein</fullName>
    </submittedName>
</protein>
<feature type="signal peptide" evidence="1">
    <location>
        <begin position="1"/>
        <end position="24"/>
    </location>
</feature>
<keyword evidence="1" id="KW-0732">Signal</keyword>
<evidence type="ECO:0000259" key="2">
    <source>
        <dbReference type="Pfam" id="PF18885"/>
    </source>
</evidence>
<reference evidence="3 4" key="1">
    <citation type="submission" date="2021-06" db="EMBL/GenBank/DDBJ databases">
        <title>Enterococcus alishanensis sp. nov., a novel lactic acid bacterium isolated from fresh coffee beans.</title>
        <authorList>
            <person name="Chen Y.-S."/>
        </authorList>
    </citation>
    <scope>NUCLEOTIDE SEQUENCE [LARGE SCALE GENOMIC DNA]</scope>
    <source>
        <strain evidence="3 4">ALS3</strain>
    </source>
</reference>
<dbReference type="Pfam" id="PF18885">
    <property type="entry name" value="DUF5648"/>
    <property type="match status" value="1"/>
</dbReference>
<dbReference type="EMBL" id="JAHUZB010000007">
    <property type="protein sequence ID" value="MBV7392048.1"/>
    <property type="molecule type" value="Genomic_DNA"/>
</dbReference>
<evidence type="ECO:0000313" key="4">
    <source>
        <dbReference type="Proteomes" id="UP000774130"/>
    </source>
</evidence>
<dbReference type="Pfam" id="PF07554">
    <property type="entry name" value="FIVAR"/>
    <property type="match status" value="3"/>
</dbReference>
<gene>
    <name evidence="3" type="ORF">KUA55_15305</name>
</gene>
<dbReference type="Proteomes" id="UP000774130">
    <property type="component" value="Unassembled WGS sequence"/>
</dbReference>
<keyword evidence="4" id="KW-1185">Reference proteome</keyword>
<feature type="domain" description="DUF5648" evidence="2">
    <location>
        <begin position="32"/>
        <end position="160"/>
    </location>
</feature>
<dbReference type="RefSeq" id="WP_218327260.1">
    <property type="nucleotide sequence ID" value="NZ_JAHUZB010000007.1"/>
</dbReference>
<dbReference type="InterPro" id="IPR043708">
    <property type="entry name" value="DUF5648"/>
</dbReference>
<organism evidence="3 4">
    <name type="scientific">Enterococcus alishanensis</name>
    <dbReference type="NCBI Taxonomy" id="1303817"/>
    <lineage>
        <taxon>Bacteria</taxon>
        <taxon>Bacillati</taxon>
        <taxon>Bacillota</taxon>
        <taxon>Bacilli</taxon>
        <taxon>Lactobacillales</taxon>
        <taxon>Enterococcaceae</taxon>
        <taxon>Enterococcus</taxon>
    </lineage>
</organism>
<feature type="chain" id="PRO_5045678904" evidence="1">
    <location>
        <begin position="25"/>
        <end position="512"/>
    </location>
</feature>
<evidence type="ECO:0000256" key="1">
    <source>
        <dbReference type="SAM" id="SignalP"/>
    </source>
</evidence>